<dbReference type="Gene3D" id="1.10.10.10">
    <property type="entry name" value="Winged helix-like DNA-binding domain superfamily/Winged helix DNA-binding domain"/>
    <property type="match status" value="1"/>
</dbReference>
<dbReference type="InterPro" id="IPR036390">
    <property type="entry name" value="WH_DNA-bd_sf"/>
</dbReference>
<organism evidence="6 7">
    <name type="scientific">Phyllobacterium salinisoli</name>
    <dbReference type="NCBI Taxonomy" id="1899321"/>
    <lineage>
        <taxon>Bacteria</taxon>
        <taxon>Pseudomonadati</taxon>
        <taxon>Pseudomonadota</taxon>
        <taxon>Alphaproteobacteria</taxon>
        <taxon>Hyphomicrobiales</taxon>
        <taxon>Phyllobacteriaceae</taxon>
        <taxon>Phyllobacterium</taxon>
    </lineage>
</organism>
<evidence type="ECO:0000313" key="7">
    <source>
        <dbReference type="Proteomes" id="UP000253420"/>
    </source>
</evidence>
<dbReference type="InterPro" id="IPR005119">
    <property type="entry name" value="LysR_subst-bd"/>
</dbReference>
<dbReference type="CDD" id="cd08422">
    <property type="entry name" value="PBP2_CrgA_like"/>
    <property type="match status" value="1"/>
</dbReference>
<dbReference type="SUPFAM" id="SSF46785">
    <property type="entry name" value="Winged helix' DNA-binding domain"/>
    <property type="match status" value="1"/>
</dbReference>
<evidence type="ECO:0000256" key="2">
    <source>
        <dbReference type="ARBA" id="ARBA00023015"/>
    </source>
</evidence>
<dbReference type="Pfam" id="PF00126">
    <property type="entry name" value="HTH_1"/>
    <property type="match status" value="1"/>
</dbReference>
<dbReference type="PANTHER" id="PTHR30537:SF5">
    <property type="entry name" value="HTH-TYPE TRANSCRIPTIONAL ACTIVATOR TTDR-RELATED"/>
    <property type="match status" value="1"/>
</dbReference>
<dbReference type="AlphaFoldDB" id="A0A368JYH1"/>
<accession>A0A368JYH1</accession>
<dbReference type="InterPro" id="IPR000847">
    <property type="entry name" value="LysR_HTH_N"/>
</dbReference>
<keyword evidence="7" id="KW-1185">Reference proteome</keyword>
<feature type="domain" description="HTH lysR-type" evidence="5">
    <location>
        <begin position="10"/>
        <end position="62"/>
    </location>
</feature>
<dbReference type="EMBL" id="QOZG01000012">
    <property type="protein sequence ID" value="RCS21944.1"/>
    <property type="molecule type" value="Genomic_DNA"/>
</dbReference>
<dbReference type="Proteomes" id="UP000253420">
    <property type="component" value="Unassembled WGS sequence"/>
</dbReference>
<keyword evidence="2" id="KW-0805">Transcription regulation</keyword>
<evidence type="ECO:0000256" key="3">
    <source>
        <dbReference type="ARBA" id="ARBA00023125"/>
    </source>
</evidence>
<dbReference type="RefSeq" id="WP_114442494.1">
    <property type="nucleotide sequence ID" value="NZ_QOZG01000012.1"/>
</dbReference>
<reference evidence="6 7" key="1">
    <citation type="submission" date="2018-07" db="EMBL/GenBank/DDBJ databases">
        <title>The draft genome of Phyllobacterium salinisoli.</title>
        <authorList>
            <person name="Liu L."/>
            <person name="Li L."/>
            <person name="Zhang X."/>
            <person name="Liang L."/>
        </authorList>
    </citation>
    <scope>NUCLEOTIDE SEQUENCE [LARGE SCALE GENOMIC DNA]</scope>
    <source>
        <strain evidence="6 7">LLAN61</strain>
    </source>
</reference>
<dbReference type="OrthoDB" id="9813056at2"/>
<sequence length="307" mass="34309">MIDGRLISGMTVFVAVAEAGGYALAAERVGLSRSGIGKSISRLEERIGTRLFDRNSRALKLTDEGRSFLEEVVPLLEKLDEAVSSARPDELRGRLRISSDSAFGTFLLIPSLKRLTELHPKLKVDLLIRDRVDNLLAEGFDLAARFGEPEHPGLCKRHVLDSRIITCASNTYVARYGMPSTPQELHEEYRCIRLIDDVTGRPHSWNFLKADGTEHSIAPDCNVTVNDAPSLLAAAFSDFGIVRLLDFMVEEHLRSGRLVEILPEWNHRTWPAYLYAPERSHCSAALRAVMDFVCSSQFQSATREESI</sequence>
<evidence type="ECO:0000256" key="1">
    <source>
        <dbReference type="ARBA" id="ARBA00009437"/>
    </source>
</evidence>
<keyword evidence="4" id="KW-0804">Transcription</keyword>
<protein>
    <submittedName>
        <fullName evidence="6">LysR family transcriptional regulator</fullName>
    </submittedName>
</protein>
<dbReference type="PANTHER" id="PTHR30537">
    <property type="entry name" value="HTH-TYPE TRANSCRIPTIONAL REGULATOR"/>
    <property type="match status" value="1"/>
</dbReference>
<dbReference type="GO" id="GO:0003677">
    <property type="term" value="F:DNA binding"/>
    <property type="evidence" value="ECO:0007669"/>
    <property type="project" value="UniProtKB-KW"/>
</dbReference>
<dbReference type="InterPro" id="IPR036388">
    <property type="entry name" value="WH-like_DNA-bd_sf"/>
</dbReference>
<proteinExistence type="inferred from homology"/>
<comment type="caution">
    <text evidence="6">The sequence shown here is derived from an EMBL/GenBank/DDBJ whole genome shotgun (WGS) entry which is preliminary data.</text>
</comment>
<comment type="similarity">
    <text evidence="1">Belongs to the LysR transcriptional regulatory family.</text>
</comment>
<evidence type="ECO:0000259" key="5">
    <source>
        <dbReference type="PROSITE" id="PS50931"/>
    </source>
</evidence>
<evidence type="ECO:0000256" key="4">
    <source>
        <dbReference type="ARBA" id="ARBA00023163"/>
    </source>
</evidence>
<dbReference type="GO" id="GO:0003700">
    <property type="term" value="F:DNA-binding transcription factor activity"/>
    <property type="evidence" value="ECO:0007669"/>
    <property type="project" value="InterPro"/>
</dbReference>
<dbReference type="PROSITE" id="PS50931">
    <property type="entry name" value="HTH_LYSR"/>
    <property type="match status" value="1"/>
</dbReference>
<dbReference type="SUPFAM" id="SSF53850">
    <property type="entry name" value="Periplasmic binding protein-like II"/>
    <property type="match status" value="1"/>
</dbReference>
<dbReference type="Gene3D" id="3.40.190.290">
    <property type="match status" value="1"/>
</dbReference>
<keyword evidence="3" id="KW-0238">DNA-binding</keyword>
<dbReference type="FunFam" id="1.10.10.10:FF:000001">
    <property type="entry name" value="LysR family transcriptional regulator"/>
    <property type="match status" value="1"/>
</dbReference>
<dbReference type="Pfam" id="PF03466">
    <property type="entry name" value="LysR_substrate"/>
    <property type="match status" value="1"/>
</dbReference>
<name>A0A368JYH1_9HYPH</name>
<gene>
    <name evidence="6" type="ORF">DUT91_21300</name>
</gene>
<evidence type="ECO:0000313" key="6">
    <source>
        <dbReference type="EMBL" id="RCS21944.1"/>
    </source>
</evidence>
<dbReference type="InterPro" id="IPR058163">
    <property type="entry name" value="LysR-type_TF_proteobact-type"/>
</dbReference>